<organism evidence="1 2">
    <name type="scientific">Solanum verrucosum</name>
    <dbReference type="NCBI Taxonomy" id="315347"/>
    <lineage>
        <taxon>Eukaryota</taxon>
        <taxon>Viridiplantae</taxon>
        <taxon>Streptophyta</taxon>
        <taxon>Embryophyta</taxon>
        <taxon>Tracheophyta</taxon>
        <taxon>Spermatophyta</taxon>
        <taxon>Magnoliopsida</taxon>
        <taxon>eudicotyledons</taxon>
        <taxon>Gunneridae</taxon>
        <taxon>Pentapetalae</taxon>
        <taxon>asterids</taxon>
        <taxon>lamiids</taxon>
        <taxon>Solanales</taxon>
        <taxon>Solanaceae</taxon>
        <taxon>Solanoideae</taxon>
        <taxon>Solaneae</taxon>
        <taxon>Solanum</taxon>
    </lineage>
</organism>
<gene>
    <name evidence="1" type="ORF">MTR67_023152</name>
</gene>
<sequence length="181" mass="21511">MVGSFHFQGKPDFVLVAKLRALKEKLKEWSKTSQGNLKQQKQLVLNQLAEIEMIQDQRILEEGEIVSRLALTTELEEIVKNEETAWRQRSRAVWLRQGDRNTNFFHKVANSHRRVNTTDKIKAREELLTEPAEIQREITEYYENLYSETEDWRPELEMRECPMIDENDNNQLMAPFEAQEF</sequence>
<accession>A0AAF0TR53</accession>
<dbReference type="AlphaFoldDB" id="A0AAF0TR53"/>
<evidence type="ECO:0000313" key="2">
    <source>
        <dbReference type="Proteomes" id="UP001234989"/>
    </source>
</evidence>
<proteinExistence type="predicted"/>
<dbReference type="EMBL" id="CP133616">
    <property type="protein sequence ID" value="WMV29767.1"/>
    <property type="molecule type" value="Genomic_DNA"/>
</dbReference>
<evidence type="ECO:0000313" key="1">
    <source>
        <dbReference type="EMBL" id="WMV29767.1"/>
    </source>
</evidence>
<dbReference type="Proteomes" id="UP001234989">
    <property type="component" value="Chromosome 5"/>
</dbReference>
<reference evidence="1" key="1">
    <citation type="submission" date="2023-08" db="EMBL/GenBank/DDBJ databases">
        <title>A de novo genome assembly of Solanum verrucosum Schlechtendal, a Mexican diploid species geographically isolated from the other diploid A-genome species in potato relatives.</title>
        <authorList>
            <person name="Hosaka K."/>
        </authorList>
    </citation>
    <scope>NUCLEOTIDE SEQUENCE</scope>
    <source>
        <tissue evidence="1">Young leaves</tissue>
    </source>
</reference>
<protein>
    <submittedName>
        <fullName evidence="1">Uncharacterized protein</fullName>
    </submittedName>
</protein>
<keyword evidence="2" id="KW-1185">Reference proteome</keyword>
<name>A0AAF0TR53_SOLVR</name>